<dbReference type="GO" id="GO:0005524">
    <property type="term" value="F:ATP binding"/>
    <property type="evidence" value="ECO:0007669"/>
    <property type="project" value="UniProtKB-UniRule"/>
</dbReference>
<dbReference type="InterPro" id="IPR011545">
    <property type="entry name" value="DEAD/DEAH_box_helicase_dom"/>
</dbReference>
<dbReference type="PANTHER" id="PTHR24031">
    <property type="entry name" value="RNA HELICASE"/>
    <property type="match status" value="1"/>
</dbReference>
<dbReference type="EC" id="3.6.4.13" evidence="7"/>
<dbReference type="PROSITE" id="PS00039">
    <property type="entry name" value="DEAD_ATP_HELICASE"/>
    <property type="match status" value="1"/>
</dbReference>
<keyword evidence="2 6" id="KW-0378">Hydrolase</keyword>
<dbReference type="InterPro" id="IPR027417">
    <property type="entry name" value="P-loop_NTPase"/>
</dbReference>
<comment type="domain">
    <text evidence="7">The Q motif is unique to and characteristic of the DEAD box family of RNA helicases and controls ATP binding and hydrolysis.</text>
</comment>
<comment type="similarity">
    <text evidence="6">Belongs to the DEAD box helicase family.</text>
</comment>
<sequence length="692" mass="78081">MELFTVNRYTEEDFKTKPAEAEDQILEKLLQKAEKRKRKQKKDKVEEPSQESAEHQTINEDVPQTLETRKRRQKDDNADSAFQEPESDQPLEQQEAADSDKPADASFEVIGEDVGATKRQKVEMVLPSWLAHPTIIPGDSLKRDEDATADTDEAALKNQPYLDKPTRDALKQMKIKRLFPVQRSVIPWILDAHSKPAPFRPRDICVSAPTGSGKTLAFAIPIVQLLMNRVKCKVRALVVLPVAELAMQVYKVIASLCNKTELEVCLLSKQHRLEAEQEALVELYKGEYYSKVDIVVTTPGRLVDHLHATKGFCLKELKFLVIDEADRIMDAVFQNWLYHLDSHVRDTADQLLAGRTAPLCLAELRESYGKKPHKMLFSATLSQDPEKLQNLRLFQPKLFTTVLIPAPTTLEPNASALVSTQTEERGQFIGKYTTPAELTEQYCITEPRLKPLTLFALIKQNNWQRFLCFTNSNDTSTRLAFVLSQLKEKGEDTIAELSANLSAAKRRATLDALMRGKLQGIICSDALARGIDVSNIDIVVSYDVPRHIKTYIHRVGRTARAGRPGTAITLLTPKDQPQFRKMLSEVGKPVGEEITVDTEVETGYAHLYHTALETLRKTLEATKKREIVSKTRNTQAAAKLHKDPSQLTLMEKLQQVTGVHTSKPKPKEPKSHLKMPKNKLKPNASQRKIVEE</sequence>
<keyword evidence="11" id="KW-1185">Reference proteome</keyword>
<dbReference type="InterPro" id="IPR001650">
    <property type="entry name" value="Helicase_C-like"/>
</dbReference>
<evidence type="ECO:0000256" key="8">
    <source>
        <dbReference type="SAM" id="MobiDB-lite"/>
    </source>
</evidence>
<evidence type="ECO:0000256" key="3">
    <source>
        <dbReference type="ARBA" id="ARBA00022806"/>
    </source>
</evidence>
<evidence type="ECO:0000259" key="10">
    <source>
        <dbReference type="PROSITE" id="PS51194"/>
    </source>
</evidence>
<keyword evidence="3 6" id="KW-0347">Helicase</keyword>
<dbReference type="OrthoDB" id="3370at2759"/>
<dbReference type="RefSeq" id="XP_030385513.1">
    <property type="nucleotide sequence ID" value="XM_030529653.1"/>
</dbReference>
<evidence type="ECO:0000256" key="1">
    <source>
        <dbReference type="ARBA" id="ARBA00022741"/>
    </source>
</evidence>
<feature type="compositionally biased region" description="Basic and acidic residues" evidence="8">
    <location>
        <begin position="43"/>
        <end position="58"/>
    </location>
</feature>
<dbReference type="PROSITE" id="PS51194">
    <property type="entry name" value="HELICASE_CTER"/>
    <property type="match status" value="1"/>
</dbReference>
<dbReference type="Pfam" id="PF00270">
    <property type="entry name" value="DEAD"/>
    <property type="match status" value="1"/>
</dbReference>
<comment type="catalytic activity">
    <reaction evidence="7">
        <text>ATP + H2O = ADP + phosphate + H(+)</text>
        <dbReference type="Rhea" id="RHEA:13065"/>
        <dbReference type="ChEBI" id="CHEBI:15377"/>
        <dbReference type="ChEBI" id="CHEBI:15378"/>
        <dbReference type="ChEBI" id="CHEBI:30616"/>
        <dbReference type="ChEBI" id="CHEBI:43474"/>
        <dbReference type="ChEBI" id="CHEBI:456216"/>
        <dbReference type="EC" id="3.6.4.13"/>
    </reaction>
</comment>
<dbReference type="SUPFAM" id="SSF52540">
    <property type="entry name" value="P-loop containing nucleoside triphosphate hydrolases"/>
    <property type="match status" value="1"/>
</dbReference>
<dbReference type="PROSITE" id="PS51192">
    <property type="entry name" value="HELICASE_ATP_BIND_1"/>
    <property type="match status" value="1"/>
</dbReference>
<reference evidence="12" key="1">
    <citation type="submission" date="2025-08" db="UniProtKB">
        <authorList>
            <consortium name="RefSeq"/>
        </authorList>
    </citation>
    <scope>IDENTIFICATION</scope>
    <source>
        <strain evidence="12">11010-0011.00</strain>
        <tissue evidence="12">Whole body</tissue>
    </source>
</reference>
<feature type="domain" description="Helicase ATP-binding" evidence="9">
    <location>
        <begin position="195"/>
        <end position="399"/>
    </location>
</feature>
<keyword evidence="4 6" id="KW-0067">ATP-binding</keyword>
<dbReference type="SMART" id="SM00487">
    <property type="entry name" value="DEXDc"/>
    <property type="match status" value="1"/>
</dbReference>
<evidence type="ECO:0000256" key="4">
    <source>
        <dbReference type="ARBA" id="ARBA00022840"/>
    </source>
</evidence>
<comment type="function">
    <text evidence="7">RNA helicase.</text>
</comment>
<dbReference type="CTD" id="39871"/>
<protein>
    <recommendedName>
        <fullName evidence="7">ATP-dependent RNA helicase</fullName>
        <ecNumber evidence="7">3.6.4.13</ecNumber>
    </recommendedName>
</protein>
<dbReference type="GO" id="GO:0016787">
    <property type="term" value="F:hydrolase activity"/>
    <property type="evidence" value="ECO:0007669"/>
    <property type="project" value="UniProtKB-KW"/>
</dbReference>
<dbReference type="GO" id="GO:0003724">
    <property type="term" value="F:RNA helicase activity"/>
    <property type="evidence" value="ECO:0007669"/>
    <property type="project" value="UniProtKB-EC"/>
</dbReference>
<evidence type="ECO:0000256" key="2">
    <source>
        <dbReference type="ARBA" id="ARBA00022801"/>
    </source>
</evidence>
<feature type="domain" description="Helicase C-terminal" evidence="10">
    <location>
        <begin position="437"/>
        <end position="602"/>
    </location>
</feature>
<evidence type="ECO:0000313" key="12">
    <source>
        <dbReference type="RefSeq" id="XP_030385513.1"/>
    </source>
</evidence>
<dbReference type="InterPro" id="IPR000629">
    <property type="entry name" value="RNA-helicase_DEAD-box_CS"/>
</dbReference>
<name>A0A6J2UDL5_DROLE</name>
<gene>
    <name evidence="12" type="primary">LOC115632479</name>
</gene>
<evidence type="ECO:0000259" key="9">
    <source>
        <dbReference type="PROSITE" id="PS51192"/>
    </source>
</evidence>
<dbReference type="CDD" id="cd18787">
    <property type="entry name" value="SF2_C_DEAD"/>
    <property type="match status" value="1"/>
</dbReference>
<evidence type="ECO:0000256" key="7">
    <source>
        <dbReference type="RuleBase" id="RU365068"/>
    </source>
</evidence>
<evidence type="ECO:0000256" key="6">
    <source>
        <dbReference type="RuleBase" id="RU000492"/>
    </source>
</evidence>
<dbReference type="Proteomes" id="UP000504634">
    <property type="component" value="Unplaced"/>
</dbReference>
<organism evidence="11 12">
    <name type="scientific">Drosophila lebanonensis</name>
    <name type="common">Fruit fly</name>
    <name type="synonym">Scaptodrosophila lebanonensis</name>
    <dbReference type="NCBI Taxonomy" id="7225"/>
    <lineage>
        <taxon>Eukaryota</taxon>
        <taxon>Metazoa</taxon>
        <taxon>Ecdysozoa</taxon>
        <taxon>Arthropoda</taxon>
        <taxon>Hexapoda</taxon>
        <taxon>Insecta</taxon>
        <taxon>Pterygota</taxon>
        <taxon>Neoptera</taxon>
        <taxon>Endopterygota</taxon>
        <taxon>Diptera</taxon>
        <taxon>Brachycera</taxon>
        <taxon>Muscomorpha</taxon>
        <taxon>Ephydroidea</taxon>
        <taxon>Drosophilidae</taxon>
        <taxon>Scaptodrosophila</taxon>
    </lineage>
</organism>
<dbReference type="SMART" id="SM00490">
    <property type="entry name" value="HELICc"/>
    <property type="match status" value="1"/>
</dbReference>
<dbReference type="InterPro" id="IPR014001">
    <property type="entry name" value="Helicase_ATP-bd"/>
</dbReference>
<proteinExistence type="inferred from homology"/>
<dbReference type="CDD" id="cd17956">
    <property type="entry name" value="DEADc_DDX51"/>
    <property type="match status" value="1"/>
</dbReference>
<feature type="compositionally biased region" description="Basic and acidic residues" evidence="8">
    <location>
        <begin position="9"/>
        <end position="33"/>
    </location>
</feature>
<keyword evidence="1 6" id="KW-0547">Nucleotide-binding</keyword>
<accession>A0A6J2UDL5</accession>
<evidence type="ECO:0000313" key="11">
    <source>
        <dbReference type="Proteomes" id="UP000504634"/>
    </source>
</evidence>
<dbReference type="GO" id="GO:0003723">
    <property type="term" value="F:RNA binding"/>
    <property type="evidence" value="ECO:0007669"/>
    <property type="project" value="UniProtKB-UniRule"/>
</dbReference>
<dbReference type="Pfam" id="PF00271">
    <property type="entry name" value="Helicase_C"/>
    <property type="match status" value="1"/>
</dbReference>
<dbReference type="AlphaFoldDB" id="A0A6J2UDL5"/>
<keyword evidence="5 7" id="KW-0694">RNA-binding</keyword>
<feature type="region of interest" description="Disordered" evidence="8">
    <location>
        <begin position="632"/>
        <end position="692"/>
    </location>
</feature>
<dbReference type="Gene3D" id="3.40.50.300">
    <property type="entry name" value="P-loop containing nucleotide triphosphate hydrolases"/>
    <property type="match status" value="2"/>
</dbReference>
<feature type="region of interest" description="Disordered" evidence="8">
    <location>
        <begin position="1"/>
        <end position="103"/>
    </location>
</feature>
<evidence type="ECO:0000256" key="5">
    <source>
        <dbReference type="ARBA" id="ARBA00022884"/>
    </source>
</evidence>
<dbReference type="GeneID" id="115632479"/>